<dbReference type="Pfam" id="PF13275">
    <property type="entry name" value="S4_2"/>
    <property type="match status" value="1"/>
</dbReference>
<gene>
    <name evidence="2" type="ORF">LKD48_13875</name>
</gene>
<accession>A0AAE3E7T9</accession>
<dbReference type="PROSITE" id="PS50889">
    <property type="entry name" value="S4"/>
    <property type="match status" value="1"/>
</dbReference>
<dbReference type="Gene3D" id="3.10.290.10">
    <property type="entry name" value="RNA-binding S4 domain"/>
    <property type="match status" value="1"/>
</dbReference>
<comment type="caution">
    <text evidence="2">The sequence shown here is derived from an EMBL/GenBank/DDBJ whole genome shotgun (WGS) entry which is preliminary data.</text>
</comment>
<dbReference type="CDD" id="cd00165">
    <property type="entry name" value="S4"/>
    <property type="match status" value="1"/>
</dbReference>
<proteinExistence type="predicted"/>
<name>A0AAE3E7T9_9FIRM</name>
<dbReference type="EMBL" id="JAJEQN010000045">
    <property type="protein sequence ID" value="MCC2222696.1"/>
    <property type="molecule type" value="Genomic_DNA"/>
</dbReference>
<organism evidence="2 3">
    <name type="scientific">Anthropogastromicrobium aceti</name>
    <dbReference type="NCBI Taxonomy" id="2981768"/>
    <lineage>
        <taxon>Bacteria</taxon>
        <taxon>Bacillati</taxon>
        <taxon>Bacillota</taxon>
        <taxon>Clostridia</taxon>
        <taxon>Lachnospirales</taxon>
        <taxon>Lachnospiraceae</taxon>
        <taxon>Anthropogastromicrobium</taxon>
    </lineage>
</organism>
<dbReference type="InterPro" id="IPR036986">
    <property type="entry name" value="S4_RNA-bd_sf"/>
</dbReference>
<evidence type="ECO:0000313" key="3">
    <source>
        <dbReference type="Proteomes" id="UP001198200"/>
    </source>
</evidence>
<reference evidence="2 3" key="1">
    <citation type="submission" date="2021-10" db="EMBL/GenBank/DDBJ databases">
        <title>Anaerobic single-cell dispensing facilitates the cultivation of human gut bacteria.</title>
        <authorList>
            <person name="Afrizal A."/>
        </authorList>
    </citation>
    <scope>NUCLEOTIDE SEQUENCE [LARGE SCALE GENOMIC DNA]</scope>
    <source>
        <strain evidence="2 3">CLA-AA-H224</strain>
    </source>
</reference>
<keyword evidence="3" id="KW-1185">Reference proteome</keyword>
<sequence>MAKIVLREDFIKLGQALKAAKLVGSGVEAKIVILDGKVKVNGQVELQRGKKLYDKDVVSFAGETIEIVKE</sequence>
<dbReference type="AlphaFoldDB" id="A0AAE3E7T9"/>
<evidence type="ECO:0000256" key="1">
    <source>
        <dbReference type="PROSITE-ProRule" id="PRU00182"/>
    </source>
</evidence>
<dbReference type="SUPFAM" id="SSF55174">
    <property type="entry name" value="Alpha-L RNA-binding motif"/>
    <property type="match status" value="1"/>
</dbReference>
<evidence type="ECO:0000313" key="2">
    <source>
        <dbReference type="EMBL" id="MCC2222696.1"/>
    </source>
</evidence>
<dbReference type="Proteomes" id="UP001198200">
    <property type="component" value="Unassembled WGS sequence"/>
</dbReference>
<dbReference type="GO" id="GO:0003723">
    <property type="term" value="F:RNA binding"/>
    <property type="evidence" value="ECO:0007669"/>
    <property type="project" value="UniProtKB-KW"/>
</dbReference>
<dbReference type="RefSeq" id="WP_066561134.1">
    <property type="nucleotide sequence ID" value="NZ_JAJEQN010000045.1"/>
</dbReference>
<protein>
    <submittedName>
        <fullName evidence="2">RNA-binding S4 domain-containing protein</fullName>
    </submittedName>
</protein>
<keyword evidence="1" id="KW-0694">RNA-binding</keyword>